<dbReference type="EnsemblPlants" id="TuG1812G0400003611.01.T01">
    <property type="protein sequence ID" value="TuG1812G0400003611.01.T01.cds362191"/>
    <property type="gene ID" value="TuG1812G0400003611.01"/>
</dbReference>
<reference evidence="2" key="3">
    <citation type="submission" date="2022-06" db="UniProtKB">
        <authorList>
            <consortium name="EnsemblPlants"/>
        </authorList>
    </citation>
    <scope>IDENTIFICATION</scope>
</reference>
<dbReference type="EnsemblPlants" id="TuG1812G0400003599.01.T01">
    <property type="protein sequence ID" value="TuG1812G0400003599.01.T01.cds349905"/>
    <property type="gene ID" value="TuG1812G0400003599.01"/>
</dbReference>
<protein>
    <submittedName>
        <fullName evidence="2">Uncharacterized protein</fullName>
    </submittedName>
</protein>
<reference evidence="3" key="1">
    <citation type="journal article" date="2013" name="Nature">
        <title>Draft genome of the wheat A-genome progenitor Triticum urartu.</title>
        <authorList>
            <person name="Ling H.Q."/>
            <person name="Zhao S."/>
            <person name="Liu D."/>
            <person name="Wang J."/>
            <person name="Sun H."/>
            <person name="Zhang C."/>
            <person name="Fan H."/>
            <person name="Li D."/>
            <person name="Dong L."/>
            <person name="Tao Y."/>
            <person name="Gao C."/>
            <person name="Wu H."/>
            <person name="Li Y."/>
            <person name="Cui Y."/>
            <person name="Guo X."/>
            <person name="Zheng S."/>
            <person name="Wang B."/>
            <person name="Yu K."/>
            <person name="Liang Q."/>
            <person name="Yang W."/>
            <person name="Lou X."/>
            <person name="Chen J."/>
            <person name="Feng M."/>
            <person name="Jian J."/>
            <person name="Zhang X."/>
            <person name="Luo G."/>
            <person name="Jiang Y."/>
            <person name="Liu J."/>
            <person name="Wang Z."/>
            <person name="Sha Y."/>
            <person name="Zhang B."/>
            <person name="Wu H."/>
            <person name="Tang D."/>
            <person name="Shen Q."/>
            <person name="Xue P."/>
            <person name="Zou S."/>
            <person name="Wang X."/>
            <person name="Liu X."/>
            <person name="Wang F."/>
            <person name="Yang Y."/>
            <person name="An X."/>
            <person name="Dong Z."/>
            <person name="Zhang K."/>
            <person name="Zhang X."/>
            <person name="Luo M.C."/>
            <person name="Dvorak J."/>
            <person name="Tong Y."/>
            <person name="Wang J."/>
            <person name="Yang H."/>
            <person name="Li Z."/>
            <person name="Wang D."/>
            <person name="Zhang A."/>
            <person name="Wang J."/>
        </authorList>
    </citation>
    <scope>NUCLEOTIDE SEQUENCE</scope>
    <source>
        <strain evidence="3">cv. G1812</strain>
    </source>
</reference>
<reference evidence="2" key="2">
    <citation type="submission" date="2018-03" db="EMBL/GenBank/DDBJ databases">
        <title>The Triticum urartu genome reveals the dynamic nature of wheat genome evolution.</title>
        <authorList>
            <person name="Ling H."/>
            <person name="Ma B."/>
            <person name="Shi X."/>
            <person name="Liu H."/>
            <person name="Dong L."/>
            <person name="Sun H."/>
            <person name="Cao Y."/>
            <person name="Gao Q."/>
            <person name="Zheng S."/>
            <person name="Li Y."/>
            <person name="Yu Y."/>
            <person name="Du H."/>
            <person name="Qi M."/>
            <person name="Li Y."/>
            <person name="Yu H."/>
            <person name="Cui Y."/>
            <person name="Wang N."/>
            <person name="Chen C."/>
            <person name="Wu H."/>
            <person name="Zhao Y."/>
            <person name="Zhang J."/>
            <person name="Li Y."/>
            <person name="Zhou W."/>
            <person name="Zhang B."/>
            <person name="Hu W."/>
            <person name="Eijk M."/>
            <person name="Tang J."/>
            <person name="Witsenboer H."/>
            <person name="Zhao S."/>
            <person name="Li Z."/>
            <person name="Zhang A."/>
            <person name="Wang D."/>
            <person name="Liang C."/>
        </authorList>
    </citation>
    <scope>NUCLEOTIDE SEQUENCE [LARGE SCALE GENOMIC DNA]</scope>
    <source>
        <strain evidence="2">cv. G1812</strain>
    </source>
</reference>
<evidence type="ECO:0000256" key="1">
    <source>
        <dbReference type="SAM" id="MobiDB-lite"/>
    </source>
</evidence>
<evidence type="ECO:0000313" key="2">
    <source>
        <dbReference type="EnsemblPlants" id="TuG1812G0400003599.01.T01.cds349905"/>
    </source>
</evidence>
<organism evidence="2 3">
    <name type="scientific">Triticum urartu</name>
    <name type="common">Red wild einkorn</name>
    <name type="synonym">Crithodium urartu</name>
    <dbReference type="NCBI Taxonomy" id="4572"/>
    <lineage>
        <taxon>Eukaryota</taxon>
        <taxon>Viridiplantae</taxon>
        <taxon>Streptophyta</taxon>
        <taxon>Embryophyta</taxon>
        <taxon>Tracheophyta</taxon>
        <taxon>Spermatophyta</taxon>
        <taxon>Magnoliopsida</taxon>
        <taxon>Liliopsida</taxon>
        <taxon>Poales</taxon>
        <taxon>Poaceae</taxon>
        <taxon>BOP clade</taxon>
        <taxon>Pooideae</taxon>
        <taxon>Triticodae</taxon>
        <taxon>Triticeae</taxon>
        <taxon>Triticinae</taxon>
        <taxon>Triticum</taxon>
    </lineage>
</organism>
<sequence length="142" mass="15574">MSSASFSNAFTNPWLSPIFPILNHTTSNLQQPLLPTFTSLLPPPLRSGIPPLLLPHKPSPLRQSPASTTSQPPSPLLGLGTQALTPCRIRGERGGGWDRKMAWYCILLELGFPVQGGSTYIGCRVTWATWAISTHTHTLKYR</sequence>
<dbReference type="Gramene" id="TuG1812G0400003611.01.T01">
    <property type="protein sequence ID" value="TuG1812G0400003611.01.T01.cds362191"/>
    <property type="gene ID" value="TuG1812G0400003611.01"/>
</dbReference>
<keyword evidence="3" id="KW-1185">Reference proteome</keyword>
<dbReference type="AlphaFoldDB" id="A0A8R7Q6R6"/>
<name>A0A8R7Q6R6_TRIUA</name>
<evidence type="ECO:0000313" key="3">
    <source>
        <dbReference type="Proteomes" id="UP000015106"/>
    </source>
</evidence>
<accession>A0A8R7Q6R6</accession>
<proteinExistence type="predicted"/>
<dbReference type="Gramene" id="TuG1812G0400003599.01.T01">
    <property type="protein sequence ID" value="TuG1812G0400003599.01.T01.cds349905"/>
    <property type="gene ID" value="TuG1812G0400003599.01"/>
</dbReference>
<dbReference type="Proteomes" id="UP000015106">
    <property type="component" value="Chromosome 4"/>
</dbReference>
<feature type="region of interest" description="Disordered" evidence="1">
    <location>
        <begin position="56"/>
        <end position="77"/>
    </location>
</feature>